<organism evidence="1 2">
    <name type="scientific">Moniliophthora roreri (strain MCA 2997)</name>
    <name type="common">Cocoa frosty pod rot fungus</name>
    <name type="synonym">Crinipellis roreri</name>
    <dbReference type="NCBI Taxonomy" id="1381753"/>
    <lineage>
        <taxon>Eukaryota</taxon>
        <taxon>Fungi</taxon>
        <taxon>Dikarya</taxon>
        <taxon>Basidiomycota</taxon>
        <taxon>Agaricomycotina</taxon>
        <taxon>Agaricomycetes</taxon>
        <taxon>Agaricomycetidae</taxon>
        <taxon>Agaricales</taxon>
        <taxon>Marasmiineae</taxon>
        <taxon>Marasmiaceae</taxon>
        <taxon>Moniliophthora</taxon>
    </lineage>
</organism>
<name>V2WQQ3_MONRO</name>
<keyword evidence="2" id="KW-1185">Reference proteome</keyword>
<protein>
    <submittedName>
        <fullName evidence="1">Aryl-alcohol dehydrogenase</fullName>
    </submittedName>
</protein>
<accession>V2WQQ3</accession>
<sequence>MQKRTRVFPIIGGRKVEKLQQNLEVSDITPPSQQIKFLESQIEFEVGFQTSMMGDGSDIFMNLKMTGTFDLSDMVLI</sequence>
<gene>
    <name evidence="1" type="ORF">Moror_5270</name>
</gene>
<evidence type="ECO:0000313" key="2">
    <source>
        <dbReference type="Proteomes" id="UP000017559"/>
    </source>
</evidence>
<dbReference type="HOGENOM" id="CLU_191660_0_0_1"/>
<dbReference type="AlphaFoldDB" id="V2WQQ3"/>
<proteinExistence type="predicted"/>
<dbReference type="KEGG" id="mrr:Moror_5270"/>
<dbReference type="Proteomes" id="UP000017559">
    <property type="component" value="Unassembled WGS sequence"/>
</dbReference>
<evidence type="ECO:0000313" key="1">
    <source>
        <dbReference type="EMBL" id="ESK89148.1"/>
    </source>
</evidence>
<dbReference type="EMBL" id="AWSO01000584">
    <property type="protein sequence ID" value="ESK89148.1"/>
    <property type="molecule type" value="Genomic_DNA"/>
</dbReference>
<dbReference type="STRING" id="1381753.V2WQQ3"/>
<comment type="caution">
    <text evidence="1">The sequence shown here is derived from an EMBL/GenBank/DDBJ whole genome shotgun (WGS) entry which is preliminary data.</text>
</comment>
<reference evidence="1 2" key="1">
    <citation type="journal article" date="2014" name="BMC Genomics">
        <title>Genome and secretome analysis of the hemibiotrophic fungal pathogen, Moniliophthora roreri, which causes frosty pod rot disease of cacao: mechanisms of the biotrophic and necrotrophic phases.</title>
        <authorList>
            <person name="Meinhardt L.W."/>
            <person name="Costa G.G.L."/>
            <person name="Thomazella D.P.T."/>
            <person name="Teixeira P.J.P.L."/>
            <person name="Carazzolle M.F."/>
            <person name="Schuster S.C."/>
            <person name="Carlson J.E."/>
            <person name="Guiltinan M.J."/>
            <person name="Mieczkowski P."/>
            <person name="Farmer A."/>
            <person name="Ramaraj T."/>
            <person name="Crozier J."/>
            <person name="Davis R.E."/>
            <person name="Shao J."/>
            <person name="Melnick R.L."/>
            <person name="Pereira G.A.G."/>
            <person name="Bailey B.A."/>
        </authorList>
    </citation>
    <scope>NUCLEOTIDE SEQUENCE [LARGE SCALE GENOMIC DNA]</scope>
    <source>
        <strain evidence="1 2">MCA 2997</strain>
    </source>
</reference>
<dbReference type="OrthoDB" id="48988at2759"/>